<evidence type="ECO:0000313" key="1">
    <source>
        <dbReference type="EMBL" id="AFK46431.1"/>
    </source>
</evidence>
<proteinExistence type="evidence at transcript level"/>
<dbReference type="AlphaFoldDB" id="I3T1N9"/>
<protein>
    <submittedName>
        <fullName evidence="1">Uncharacterized protein</fullName>
    </submittedName>
</protein>
<name>I3T1N9_LOTJA</name>
<organism evidence="1">
    <name type="scientific">Lotus japonicus</name>
    <name type="common">Lotus corniculatus var. japonicus</name>
    <dbReference type="NCBI Taxonomy" id="34305"/>
    <lineage>
        <taxon>Eukaryota</taxon>
        <taxon>Viridiplantae</taxon>
        <taxon>Streptophyta</taxon>
        <taxon>Embryophyta</taxon>
        <taxon>Tracheophyta</taxon>
        <taxon>Spermatophyta</taxon>
        <taxon>Magnoliopsida</taxon>
        <taxon>eudicotyledons</taxon>
        <taxon>Gunneridae</taxon>
        <taxon>Pentapetalae</taxon>
        <taxon>rosids</taxon>
        <taxon>fabids</taxon>
        <taxon>Fabales</taxon>
        <taxon>Fabaceae</taxon>
        <taxon>Papilionoideae</taxon>
        <taxon>50 kb inversion clade</taxon>
        <taxon>NPAAA clade</taxon>
        <taxon>Hologalegina</taxon>
        <taxon>robinioid clade</taxon>
        <taxon>Loteae</taxon>
        <taxon>Lotus</taxon>
    </lineage>
</organism>
<dbReference type="EMBL" id="BT146637">
    <property type="protein sequence ID" value="AFK46431.1"/>
    <property type="molecule type" value="mRNA"/>
</dbReference>
<accession>I3T1N9</accession>
<reference evidence="1" key="1">
    <citation type="submission" date="2012-05" db="EMBL/GenBank/DDBJ databases">
        <authorList>
            <person name="Krishnakumar V."/>
            <person name="Cheung F."/>
            <person name="Xiao Y."/>
            <person name="Chan A."/>
            <person name="Moskal W.A."/>
            <person name="Town C.D."/>
        </authorList>
    </citation>
    <scope>NUCLEOTIDE SEQUENCE</scope>
</reference>
<sequence length="31" mass="3760">MLIRHHPEGELSLFILMRRTKECYCVGRRSQ</sequence>